<evidence type="ECO:0000256" key="5">
    <source>
        <dbReference type="ARBA" id="ARBA00022942"/>
    </source>
</evidence>
<evidence type="ECO:0000256" key="4">
    <source>
        <dbReference type="ARBA" id="ARBA00015732"/>
    </source>
</evidence>
<comment type="function">
    <text evidence="1">Component of the 26S proteasome, a multiprotein complex involved in the ATP-dependent degradation of ubiquitinated proteins. This complex plays a key role in the maintenance of protein homeostasis by removing misfolded or damaged proteins, which could impair cellular functions, and by removing proteins whose functions are no longer required. Therefore, the proteasome participates in numerous cellular processes, including cell cycle progression, apoptosis, or DNA damage repair.</text>
</comment>
<dbReference type="FunCoup" id="A0A1S3JUL4">
    <property type="interactions" value="2769"/>
</dbReference>
<dbReference type="GO" id="GO:0005634">
    <property type="term" value="C:nucleus"/>
    <property type="evidence" value="ECO:0007669"/>
    <property type="project" value="TreeGrafter"/>
</dbReference>
<sequence>MSSSVTTFLSEQQRRSSGELATEWAELEDLYSKKLWHQLTLKVLKFVKNPALATGDTLIQIYKNFIADFEHRVNPLALVEIILYVVDRIQDPQEAIQFIEKIREKVKGNEEAVALCLTAVGNIHIKQRNLDAAKKIIEEATGILDNFDGITTVHSRFYDLTSNYHKLMGNHAEYYREALRYLGCTTLDDVPENLKTERAFNLALAALLGENIYNFGELLAHPILNSLKTPDRQWLVDFLYAFNAGNLNKFEALKPQWAKQPDLAAKEISLRQKICLLCLMEMTFKRPANHRQLTFDEIANETKLPLTEVELLVMKALSLGLVKGSIDQVEQKVHMTWVQPRVLDVDQISTMKTKLDQWCQDVTSMEVLVENKAHDILT</sequence>
<dbReference type="GO" id="GO:0008541">
    <property type="term" value="C:proteasome regulatory particle, lid subcomplex"/>
    <property type="evidence" value="ECO:0007669"/>
    <property type="project" value="TreeGrafter"/>
</dbReference>
<dbReference type="STRING" id="7574.A0A1S3JUL4"/>
<evidence type="ECO:0000256" key="3">
    <source>
        <dbReference type="ARBA" id="ARBA00011441"/>
    </source>
</evidence>
<dbReference type="Proteomes" id="UP000085678">
    <property type="component" value="Unplaced"/>
</dbReference>
<evidence type="ECO:0000256" key="8">
    <source>
        <dbReference type="ARBA" id="ARBA00032323"/>
    </source>
</evidence>
<evidence type="ECO:0000256" key="7">
    <source>
        <dbReference type="ARBA" id="ARBA00031303"/>
    </source>
</evidence>
<dbReference type="OrthoDB" id="1093at2759"/>
<comment type="similarity">
    <text evidence="2">Belongs to the proteasome subunit S11 family.</text>
</comment>
<dbReference type="InterPro" id="IPR035298">
    <property type="entry name" value="PSMD13"/>
</dbReference>
<comment type="subunit">
    <text evidence="3">Component of the 19S proteasome regulatory particle complex. The 26S proteasome consists of a 20S core particle (CP) and two 19S regulatory subunits (RP). The regulatory particle is made of a lid composed of 9 subunits including PSMD13, a base containing 6 ATPases and few additional components.</text>
</comment>
<dbReference type="PANTHER" id="PTHR10539">
    <property type="entry name" value="26S PROTEASOME NON-ATPASE REGULATORY SUBUNIT 13"/>
    <property type="match status" value="1"/>
</dbReference>
<dbReference type="InterPro" id="IPR036390">
    <property type="entry name" value="WH_DNA-bd_sf"/>
</dbReference>
<accession>A0A1S3JUL4</accession>
<keyword evidence="5 11" id="KW-0647">Proteasome</keyword>
<dbReference type="GO" id="GO:0005198">
    <property type="term" value="F:structural molecule activity"/>
    <property type="evidence" value="ECO:0007669"/>
    <property type="project" value="TreeGrafter"/>
</dbReference>
<evidence type="ECO:0000256" key="1">
    <source>
        <dbReference type="ARBA" id="ARBA00002362"/>
    </source>
</evidence>
<name>A0A1S3JUL4_LINAN</name>
<dbReference type="GeneID" id="106176249"/>
<evidence type="ECO:0000313" key="10">
    <source>
        <dbReference type="Proteomes" id="UP000085678"/>
    </source>
</evidence>
<evidence type="ECO:0000256" key="6">
    <source>
        <dbReference type="ARBA" id="ARBA00029749"/>
    </source>
</evidence>
<dbReference type="Gene3D" id="1.25.40.10">
    <property type="entry name" value="Tetratricopeptide repeat domain"/>
    <property type="match status" value="1"/>
</dbReference>
<organism evidence="10 11">
    <name type="scientific">Lingula anatina</name>
    <name type="common">Brachiopod</name>
    <name type="synonym">Lingula unguis</name>
    <dbReference type="NCBI Taxonomy" id="7574"/>
    <lineage>
        <taxon>Eukaryota</taxon>
        <taxon>Metazoa</taxon>
        <taxon>Spiralia</taxon>
        <taxon>Lophotrochozoa</taxon>
        <taxon>Brachiopoda</taxon>
        <taxon>Linguliformea</taxon>
        <taxon>Lingulata</taxon>
        <taxon>Lingulida</taxon>
        <taxon>Linguloidea</taxon>
        <taxon>Lingulidae</taxon>
        <taxon>Lingula</taxon>
    </lineage>
</organism>
<keyword evidence="10" id="KW-1185">Reference proteome</keyword>
<reference evidence="11" key="1">
    <citation type="submission" date="2025-08" db="UniProtKB">
        <authorList>
            <consortium name="RefSeq"/>
        </authorList>
    </citation>
    <scope>IDENTIFICATION</scope>
    <source>
        <tissue evidence="11">Gonads</tissue>
    </source>
</reference>
<dbReference type="InterPro" id="IPR011990">
    <property type="entry name" value="TPR-like_helical_dom_sf"/>
</dbReference>
<evidence type="ECO:0000259" key="9">
    <source>
        <dbReference type="PROSITE" id="PS50250"/>
    </source>
</evidence>
<proteinExistence type="inferred from homology"/>
<dbReference type="SUPFAM" id="SSF46785">
    <property type="entry name" value="Winged helix' DNA-binding domain"/>
    <property type="match status" value="1"/>
</dbReference>
<dbReference type="InterPro" id="IPR054179">
    <property type="entry name" value="PSD13_N"/>
</dbReference>
<dbReference type="InParanoid" id="A0A1S3JUL4"/>
<dbReference type="GO" id="GO:0005829">
    <property type="term" value="C:cytosol"/>
    <property type="evidence" value="ECO:0007669"/>
    <property type="project" value="TreeGrafter"/>
</dbReference>
<gene>
    <name evidence="11" type="primary">LOC106176249</name>
</gene>
<dbReference type="PROSITE" id="PS50250">
    <property type="entry name" value="PCI"/>
    <property type="match status" value="1"/>
</dbReference>
<feature type="domain" description="PCI" evidence="9">
    <location>
        <begin position="171"/>
        <end position="340"/>
    </location>
</feature>
<dbReference type="PANTHER" id="PTHR10539:SF0">
    <property type="entry name" value="26S PROTEASOME NON-ATPASE REGULATORY SUBUNIT 13"/>
    <property type="match status" value="1"/>
</dbReference>
<dbReference type="SMART" id="SM00088">
    <property type="entry name" value="PINT"/>
    <property type="match status" value="1"/>
</dbReference>
<dbReference type="Pfam" id="PF22037">
    <property type="entry name" value="PSD13_N"/>
    <property type="match status" value="1"/>
</dbReference>
<dbReference type="AlphaFoldDB" id="A0A1S3JUL4"/>
<evidence type="ECO:0000256" key="2">
    <source>
        <dbReference type="ARBA" id="ARBA00006207"/>
    </source>
</evidence>
<evidence type="ECO:0000313" key="11">
    <source>
        <dbReference type="RefSeq" id="XP_013414012.1"/>
    </source>
</evidence>
<dbReference type="RefSeq" id="XP_013414012.1">
    <property type="nucleotide sequence ID" value="XM_013558558.1"/>
</dbReference>
<protein>
    <recommendedName>
        <fullName evidence="4">26S proteasome non-ATPase regulatory subunit 13</fullName>
    </recommendedName>
    <alternativeName>
        <fullName evidence="6">26S proteasome regulatory subunit RPN9</fullName>
    </alternativeName>
    <alternativeName>
        <fullName evidence="8">26S proteasome regulatory subunit S11</fullName>
    </alternativeName>
    <alternativeName>
        <fullName evidence="7">26S proteasome regulatory subunit p40.5</fullName>
    </alternativeName>
</protein>
<dbReference type="KEGG" id="lak:106176249"/>
<dbReference type="GO" id="GO:0006511">
    <property type="term" value="P:ubiquitin-dependent protein catabolic process"/>
    <property type="evidence" value="ECO:0007669"/>
    <property type="project" value="TreeGrafter"/>
</dbReference>
<dbReference type="InterPro" id="IPR000717">
    <property type="entry name" value="PCI_dom"/>
</dbReference>
<dbReference type="Pfam" id="PF01399">
    <property type="entry name" value="PCI"/>
    <property type="match status" value="1"/>
</dbReference>